<sequence>MKEQADPNLSTSIKVVDKEALTNAAGIAESYETTRKSRENKSLISATPKPAIATQNLTQTFGAIRALNNITLTIPTGKVTALLGPNGAGKSTLIDLATGLTKPKSGNIKVFGLDPLRAVRCGRIGVSQQSGTFPEILTIKSALQLLAAAWPKHLPIEQLMELCDLNKIAKRKIKKCSGGEVQRLKLALALLPNPDLLILDEATTGMDVNARAAFWQIMHHLAQQERTIVFATHYLAEAEDFAHNISILDHGQLAASGSPDKIRSLARSHLSALLPESSRTGAQRALAKVQGGRNWNIWFDNERIHIDGADLDDALRTLAQFDEATDFSLTRASLDEAFTHITQEAHS</sequence>
<evidence type="ECO:0000256" key="5">
    <source>
        <dbReference type="ARBA" id="ARBA00023251"/>
    </source>
</evidence>
<reference evidence="7" key="1">
    <citation type="submission" date="2022-01" db="EMBL/GenBank/DDBJ databases">
        <title>Collection of gut derived symbiotic bacterial strains cultured from healthy donors.</title>
        <authorList>
            <person name="Lin H."/>
            <person name="Kohout C."/>
            <person name="Waligurski E."/>
            <person name="Pamer E.G."/>
        </authorList>
    </citation>
    <scope>NUCLEOTIDE SEQUENCE</scope>
    <source>
        <strain evidence="7">DFI.7.46</strain>
    </source>
</reference>
<dbReference type="GO" id="GO:0005886">
    <property type="term" value="C:plasma membrane"/>
    <property type="evidence" value="ECO:0007669"/>
    <property type="project" value="UniProtKB-SubCell"/>
</dbReference>
<evidence type="ECO:0000259" key="6">
    <source>
        <dbReference type="PROSITE" id="PS50893"/>
    </source>
</evidence>
<gene>
    <name evidence="7" type="ORF">L0M99_01880</name>
</gene>
<keyword evidence="4 7" id="KW-0067">ATP-binding</keyword>
<dbReference type="GO" id="GO:0016887">
    <property type="term" value="F:ATP hydrolysis activity"/>
    <property type="evidence" value="ECO:0007669"/>
    <property type="project" value="InterPro"/>
</dbReference>
<dbReference type="AlphaFoldDB" id="A0AAJ1BAB7"/>
<proteinExistence type="predicted"/>
<dbReference type="RefSeq" id="WP_238127529.1">
    <property type="nucleotide sequence ID" value="NZ_JAKNHJ010000003.1"/>
</dbReference>
<keyword evidence="5" id="KW-0046">Antibiotic resistance</keyword>
<keyword evidence="2" id="KW-0813">Transport</keyword>
<feature type="domain" description="ABC transporter" evidence="6">
    <location>
        <begin position="52"/>
        <end position="275"/>
    </location>
</feature>
<dbReference type="Pfam" id="PF00005">
    <property type="entry name" value="ABC_tran"/>
    <property type="match status" value="1"/>
</dbReference>
<dbReference type="PANTHER" id="PTHR42711">
    <property type="entry name" value="ABC TRANSPORTER ATP-BINDING PROTEIN"/>
    <property type="match status" value="1"/>
</dbReference>
<dbReference type="PROSITE" id="PS50893">
    <property type="entry name" value="ABC_TRANSPORTER_2"/>
    <property type="match status" value="1"/>
</dbReference>
<evidence type="ECO:0000256" key="3">
    <source>
        <dbReference type="ARBA" id="ARBA00022741"/>
    </source>
</evidence>
<dbReference type="EMBL" id="JAKNHJ010000003">
    <property type="protein sequence ID" value="MCG4617247.1"/>
    <property type="molecule type" value="Genomic_DNA"/>
</dbReference>
<dbReference type="PANTHER" id="PTHR42711:SF17">
    <property type="entry name" value="ABC TRANSPORTER ATP-BINDING PROTEIN"/>
    <property type="match status" value="1"/>
</dbReference>
<comment type="subcellular location">
    <subcellularLocation>
        <location evidence="1">Cell membrane</location>
        <topology evidence="1">Peripheral membrane protein</topology>
    </subcellularLocation>
</comment>
<comment type="caution">
    <text evidence="7">The sequence shown here is derived from an EMBL/GenBank/DDBJ whole genome shotgun (WGS) entry which is preliminary data.</text>
</comment>
<evidence type="ECO:0000313" key="8">
    <source>
        <dbReference type="Proteomes" id="UP001200537"/>
    </source>
</evidence>
<dbReference type="CDD" id="cd03230">
    <property type="entry name" value="ABC_DR_subfamily_A"/>
    <property type="match status" value="1"/>
</dbReference>
<dbReference type="GO" id="GO:0046677">
    <property type="term" value="P:response to antibiotic"/>
    <property type="evidence" value="ECO:0007669"/>
    <property type="project" value="UniProtKB-KW"/>
</dbReference>
<dbReference type="SMART" id="SM00382">
    <property type="entry name" value="AAA"/>
    <property type="match status" value="1"/>
</dbReference>
<evidence type="ECO:0000256" key="4">
    <source>
        <dbReference type="ARBA" id="ARBA00022840"/>
    </source>
</evidence>
<organism evidence="7 8">
    <name type="scientific">Varibaculum cambriense</name>
    <dbReference type="NCBI Taxonomy" id="184870"/>
    <lineage>
        <taxon>Bacteria</taxon>
        <taxon>Bacillati</taxon>
        <taxon>Actinomycetota</taxon>
        <taxon>Actinomycetes</taxon>
        <taxon>Actinomycetales</taxon>
        <taxon>Actinomycetaceae</taxon>
        <taxon>Varibaculum</taxon>
    </lineage>
</organism>
<evidence type="ECO:0000256" key="1">
    <source>
        <dbReference type="ARBA" id="ARBA00004202"/>
    </source>
</evidence>
<dbReference type="SUPFAM" id="SSF52540">
    <property type="entry name" value="P-loop containing nucleoside triphosphate hydrolases"/>
    <property type="match status" value="1"/>
</dbReference>
<dbReference type="Proteomes" id="UP001200537">
    <property type="component" value="Unassembled WGS sequence"/>
</dbReference>
<protein>
    <submittedName>
        <fullName evidence="7">ABC transporter ATP-binding protein</fullName>
    </submittedName>
</protein>
<evidence type="ECO:0000313" key="7">
    <source>
        <dbReference type="EMBL" id="MCG4617247.1"/>
    </source>
</evidence>
<dbReference type="InterPro" id="IPR050763">
    <property type="entry name" value="ABC_transporter_ATP-binding"/>
</dbReference>
<name>A0AAJ1BAB7_9ACTO</name>
<dbReference type="Gene3D" id="3.40.50.300">
    <property type="entry name" value="P-loop containing nucleotide triphosphate hydrolases"/>
    <property type="match status" value="1"/>
</dbReference>
<dbReference type="InterPro" id="IPR027417">
    <property type="entry name" value="P-loop_NTPase"/>
</dbReference>
<dbReference type="InterPro" id="IPR003439">
    <property type="entry name" value="ABC_transporter-like_ATP-bd"/>
</dbReference>
<dbReference type="GO" id="GO:0005524">
    <property type="term" value="F:ATP binding"/>
    <property type="evidence" value="ECO:0007669"/>
    <property type="project" value="UniProtKB-KW"/>
</dbReference>
<evidence type="ECO:0000256" key="2">
    <source>
        <dbReference type="ARBA" id="ARBA00022448"/>
    </source>
</evidence>
<dbReference type="InterPro" id="IPR003593">
    <property type="entry name" value="AAA+_ATPase"/>
</dbReference>
<keyword evidence="3" id="KW-0547">Nucleotide-binding</keyword>
<accession>A0AAJ1BAB7</accession>